<keyword evidence="3" id="KW-0238">DNA-binding</keyword>
<gene>
    <name evidence="3" type="ORF">C7460_1462</name>
</gene>
<protein>
    <submittedName>
        <fullName evidence="3">Putative DNA-binding protein</fullName>
    </submittedName>
</protein>
<dbReference type="Gene3D" id="3.30.950.30">
    <property type="entry name" value="Schlafen, AAA domain"/>
    <property type="match status" value="1"/>
</dbReference>
<keyword evidence="4" id="KW-1185">Reference proteome</keyword>
<dbReference type="InterPro" id="IPR038461">
    <property type="entry name" value="Schlafen_AlbA_2_dom_sf"/>
</dbReference>
<evidence type="ECO:0000256" key="1">
    <source>
        <dbReference type="SAM" id="Phobius"/>
    </source>
</evidence>
<accession>A0A3D9KYL5</accession>
<dbReference type="Proteomes" id="UP000256779">
    <property type="component" value="Unassembled WGS sequence"/>
</dbReference>
<keyword evidence="1" id="KW-1133">Transmembrane helix</keyword>
<feature type="domain" description="Schlafen AlbA-2" evidence="2">
    <location>
        <begin position="14"/>
        <end position="151"/>
    </location>
</feature>
<comment type="caution">
    <text evidence="3">The sequence shown here is derived from an EMBL/GenBank/DDBJ whole genome shotgun (WGS) entry which is preliminary data.</text>
</comment>
<organism evidence="3 4">
    <name type="scientific">Marinoscillum furvescens DSM 4134</name>
    <dbReference type="NCBI Taxonomy" id="1122208"/>
    <lineage>
        <taxon>Bacteria</taxon>
        <taxon>Pseudomonadati</taxon>
        <taxon>Bacteroidota</taxon>
        <taxon>Cytophagia</taxon>
        <taxon>Cytophagales</taxon>
        <taxon>Reichenbachiellaceae</taxon>
        <taxon>Marinoscillum</taxon>
    </lineage>
</organism>
<dbReference type="AlphaFoldDB" id="A0A3D9KYL5"/>
<name>A0A3D9KYL5_MARFU</name>
<dbReference type="InterPro" id="IPR007421">
    <property type="entry name" value="Schlafen_AlbA_2_dom"/>
</dbReference>
<feature type="transmembrane region" description="Helical" evidence="1">
    <location>
        <begin position="236"/>
        <end position="257"/>
    </location>
</feature>
<dbReference type="Pfam" id="PF04326">
    <property type="entry name" value="SLFN_AlbA_2"/>
    <property type="match status" value="1"/>
</dbReference>
<evidence type="ECO:0000313" key="3">
    <source>
        <dbReference type="EMBL" id="RED91329.1"/>
    </source>
</evidence>
<dbReference type="GO" id="GO:0003677">
    <property type="term" value="F:DNA binding"/>
    <property type="evidence" value="ECO:0007669"/>
    <property type="project" value="UniProtKB-KW"/>
</dbReference>
<dbReference type="EMBL" id="QREG01000046">
    <property type="protein sequence ID" value="RED91329.1"/>
    <property type="molecule type" value="Genomic_DNA"/>
</dbReference>
<proteinExistence type="predicted"/>
<keyword evidence="1" id="KW-0472">Membrane</keyword>
<keyword evidence="1" id="KW-0812">Transmembrane</keyword>
<dbReference type="RefSeq" id="WP_115870545.1">
    <property type="nucleotide sequence ID" value="NZ_QREG01000046.1"/>
</dbReference>
<evidence type="ECO:0000313" key="4">
    <source>
        <dbReference type="Proteomes" id="UP000256779"/>
    </source>
</evidence>
<dbReference type="OrthoDB" id="1415126at2"/>
<reference evidence="3 4" key="1">
    <citation type="submission" date="2018-07" db="EMBL/GenBank/DDBJ databases">
        <title>Genomic Encyclopedia of Type Strains, Phase IV (KMG-IV): sequencing the most valuable type-strain genomes for metagenomic binning, comparative biology and taxonomic classification.</title>
        <authorList>
            <person name="Goeker M."/>
        </authorList>
    </citation>
    <scope>NUCLEOTIDE SEQUENCE [LARGE SCALE GENOMIC DNA]</scope>
    <source>
        <strain evidence="3 4">DSM 4134</strain>
    </source>
</reference>
<sequence>MTIEKFQELIESSEGKTLDFKTEFYDFDTDSDVKKKNYVSEFIKDILSIYNTQREGNGYLIFGVLEKNGKAIDLVGVSNLPDDAVLQDKLKDKVKPVPDFILHQVEFEGKKFGIIEIYLPSFNSPSMAIRDFGNIKKDEVYIRKGSTKAKATPEETKRVYEWLEELEHTRKRKVENKDQLIEFIDESLKDDSVFDLANSMIFERGREIGLTDDEVQILIIQRTKIKNALFEIDVRVFVILLGIGLLVAVYFIVAAVLENNTSNKFREKVELLLSKNKSQQARDSLMLMATEIDNFSEIKKLIIEHEIDDYLHNNDFKNAIKSLNWHSLPNVKTSFAQSSSTNSKEAIVRGYNQEANWRNTNATRIFNEISLSDSAELGDYIIDFIIAPTAFYQGDSLVLDSTRIRKMRELIK</sequence>
<evidence type="ECO:0000259" key="2">
    <source>
        <dbReference type="Pfam" id="PF04326"/>
    </source>
</evidence>